<dbReference type="SUPFAM" id="SSF53167">
    <property type="entry name" value="Purine and uridine phosphorylases"/>
    <property type="match status" value="1"/>
</dbReference>
<evidence type="ECO:0000313" key="8">
    <source>
        <dbReference type="Proteomes" id="UP001149719"/>
    </source>
</evidence>
<dbReference type="PANTHER" id="PTHR46832">
    <property type="entry name" value="5'-METHYLTHIOADENOSINE/S-ADENOSYLHOMOCYSTEINE NUCLEOSIDASE"/>
    <property type="match status" value="1"/>
</dbReference>
<keyword evidence="3 5" id="KW-0378">Hydrolase</keyword>
<keyword evidence="7" id="KW-0326">Glycosidase</keyword>
<sequence>MSLVAIIGAMDEEVALIKEWMMDISSETIAGCEFHFGQLEGQSVVLLKSGIGKVNASVSTTLLLAKFNPTKVINIGSAGGFDIDLNVGDVVISDKVIHHDVDVTAFGYVMGQVPNMPEAYEASPELMRSAMAAISEIPGVTAKVGLIGTGDSFMSDPERVQTVRGIFPSLMAVEMEAAAVAQVCYKFKTPFVVVRALSDIAGKESSQSFESYLETAAKNSSLMIRSMLKEI</sequence>
<dbReference type="PANTHER" id="PTHR46832:SF1">
    <property type="entry name" value="5'-METHYLTHIOADENOSINE_S-ADENOSYLHOMOCYSTEINE NUCLEOSIDASE"/>
    <property type="match status" value="1"/>
</dbReference>
<keyword evidence="4 5" id="KW-0486">Methionine biosynthesis</keyword>
<gene>
    <name evidence="5 7" type="primary">mtnN</name>
    <name evidence="7" type="ORF">O1D97_10450</name>
</gene>
<evidence type="ECO:0000256" key="2">
    <source>
        <dbReference type="ARBA" id="ARBA00022605"/>
    </source>
</evidence>
<comment type="function">
    <text evidence="5">Catalyzes the irreversible cleavage of the glycosidic bond in both 5'-methylthioadenosine (MTA) and S-adenosylhomocysteine (SAH/AdoHcy) to adenine and the corresponding thioribose, 5'-methylthioribose and S-ribosylhomocysteine, respectively. Also cleaves 5'-deoxyadenosine, a toxic by-product of radical S-adenosylmethionine (SAM) enzymes, into 5-deoxyribose and adenine.</text>
</comment>
<feature type="binding site" evidence="5">
    <location>
        <position position="79"/>
    </location>
    <ligand>
        <name>substrate</name>
    </ligand>
</feature>
<evidence type="ECO:0000256" key="3">
    <source>
        <dbReference type="ARBA" id="ARBA00022801"/>
    </source>
</evidence>
<evidence type="ECO:0000256" key="1">
    <source>
        <dbReference type="ARBA" id="ARBA00004945"/>
    </source>
</evidence>
<dbReference type="NCBIfam" id="NF004079">
    <property type="entry name" value="PRK05584.1"/>
    <property type="match status" value="1"/>
</dbReference>
<dbReference type="Pfam" id="PF01048">
    <property type="entry name" value="PNP_UDP_1"/>
    <property type="match status" value="1"/>
</dbReference>
<evidence type="ECO:0000259" key="6">
    <source>
        <dbReference type="Pfam" id="PF01048"/>
    </source>
</evidence>
<dbReference type="HAMAP" id="MF_01684">
    <property type="entry name" value="Salvage_MtnN"/>
    <property type="match status" value="1"/>
</dbReference>
<dbReference type="InterPro" id="IPR000845">
    <property type="entry name" value="Nucleoside_phosphorylase_d"/>
</dbReference>
<comment type="caution">
    <text evidence="7">The sequence shown here is derived from an EMBL/GenBank/DDBJ whole genome shotgun (WGS) entry which is preliminary data.</text>
</comment>
<dbReference type="EC" id="3.2.2.9" evidence="5"/>
<reference evidence="7" key="1">
    <citation type="submission" date="2022-12" db="EMBL/GenBank/DDBJ databases">
        <title>Marinomonas 15G1-11 sp. nov, isolated from marine algae.</title>
        <authorList>
            <person name="Butt M."/>
            <person name="Choi D.G."/>
            <person name="Kim J.M."/>
            <person name="Lee J.K."/>
            <person name="Baek J.H."/>
            <person name="Jeon C.O."/>
        </authorList>
    </citation>
    <scope>NUCLEOTIDE SEQUENCE</scope>
    <source>
        <strain evidence="7">15G1-11</strain>
    </source>
</reference>
<accession>A0ABT4JUL6</accession>
<feature type="active site" description="Proton acceptor" evidence="5">
    <location>
        <position position="13"/>
    </location>
</feature>
<dbReference type="CDD" id="cd09008">
    <property type="entry name" value="MTAN"/>
    <property type="match status" value="1"/>
</dbReference>
<dbReference type="InterPro" id="IPR035994">
    <property type="entry name" value="Nucleoside_phosphorylase_sf"/>
</dbReference>
<evidence type="ECO:0000313" key="7">
    <source>
        <dbReference type="EMBL" id="MCZ2722062.1"/>
    </source>
</evidence>
<comment type="catalytic activity">
    <reaction evidence="5">
        <text>S-adenosyl-L-homocysteine + H2O = S-(5-deoxy-D-ribos-5-yl)-L-homocysteine + adenine</text>
        <dbReference type="Rhea" id="RHEA:17805"/>
        <dbReference type="ChEBI" id="CHEBI:15377"/>
        <dbReference type="ChEBI" id="CHEBI:16708"/>
        <dbReference type="ChEBI" id="CHEBI:57856"/>
        <dbReference type="ChEBI" id="CHEBI:58195"/>
        <dbReference type="EC" id="3.2.2.9"/>
    </reaction>
</comment>
<keyword evidence="8" id="KW-1185">Reference proteome</keyword>
<proteinExistence type="inferred from homology"/>
<organism evidence="7 8">
    <name type="scientific">Marinomonas phaeophyticola</name>
    <dbReference type="NCBI Taxonomy" id="3004091"/>
    <lineage>
        <taxon>Bacteria</taxon>
        <taxon>Pseudomonadati</taxon>
        <taxon>Pseudomonadota</taxon>
        <taxon>Gammaproteobacteria</taxon>
        <taxon>Oceanospirillales</taxon>
        <taxon>Oceanospirillaceae</taxon>
        <taxon>Marinomonas</taxon>
    </lineage>
</organism>
<dbReference type="RefSeq" id="WP_269125375.1">
    <property type="nucleotide sequence ID" value="NZ_JAPUBN010000015.1"/>
</dbReference>
<evidence type="ECO:0000256" key="5">
    <source>
        <dbReference type="HAMAP-Rule" id="MF_01684"/>
    </source>
</evidence>
<keyword evidence="2 5" id="KW-0028">Amino-acid biosynthesis</keyword>
<dbReference type="InterPro" id="IPR010049">
    <property type="entry name" value="MTA_SAH_Nsdase"/>
</dbReference>
<dbReference type="NCBIfam" id="TIGR01704">
    <property type="entry name" value="MTA_SAH-Nsdase"/>
    <property type="match status" value="1"/>
</dbReference>
<comment type="similarity">
    <text evidence="5">Belongs to the PNP/UDP phosphorylase family. MtnN subfamily.</text>
</comment>
<dbReference type="Proteomes" id="UP001149719">
    <property type="component" value="Unassembled WGS sequence"/>
</dbReference>
<dbReference type="GO" id="GO:0008930">
    <property type="term" value="F:methylthioadenosine nucleosidase activity"/>
    <property type="evidence" value="ECO:0007669"/>
    <property type="project" value="UniProtKB-EC"/>
</dbReference>
<feature type="binding site" evidence="5">
    <location>
        <begin position="175"/>
        <end position="176"/>
    </location>
    <ligand>
        <name>substrate</name>
    </ligand>
</feature>
<dbReference type="Gene3D" id="3.40.50.1580">
    <property type="entry name" value="Nucleoside phosphorylase domain"/>
    <property type="match status" value="1"/>
</dbReference>
<comment type="catalytic activity">
    <reaction evidence="5">
        <text>S-methyl-5'-thioadenosine + H2O = 5-(methylsulfanyl)-D-ribose + adenine</text>
        <dbReference type="Rhea" id="RHEA:13617"/>
        <dbReference type="ChEBI" id="CHEBI:15377"/>
        <dbReference type="ChEBI" id="CHEBI:16708"/>
        <dbReference type="ChEBI" id="CHEBI:17509"/>
        <dbReference type="ChEBI" id="CHEBI:78440"/>
        <dbReference type="EC" id="3.2.2.9"/>
    </reaction>
</comment>
<protein>
    <recommendedName>
        <fullName evidence="5">5'-methylthioadenosine/S-adenosylhomocysteine nucleosidase</fullName>
        <shortName evidence="5">MTA/SAH nucleosidase</shortName>
        <shortName evidence="5">MTAN</shortName>
        <ecNumber evidence="5">3.2.2.9</ecNumber>
    </recommendedName>
    <alternativeName>
        <fullName evidence="5">5'-deoxyadenosine nucleosidase</fullName>
        <shortName evidence="5">DOA nucleosidase</shortName>
        <shortName evidence="5">dAdo nucleosidase</shortName>
    </alternativeName>
    <alternativeName>
        <fullName evidence="5">5'-methylthioadenosine nucleosidase</fullName>
        <shortName evidence="5">MTA nucleosidase</shortName>
    </alternativeName>
    <alternativeName>
        <fullName evidence="5">S-adenosylhomocysteine nucleosidase</fullName>
        <shortName evidence="5">AdoHcy nucleosidase</shortName>
        <shortName evidence="5">SAH nucleosidase</shortName>
        <shortName evidence="5">SRH nucleosidase</shortName>
    </alternativeName>
</protein>
<evidence type="ECO:0000256" key="4">
    <source>
        <dbReference type="ARBA" id="ARBA00023167"/>
    </source>
</evidence>
<feature type="domain" description="Nucleoside phosphorylase" evidence="6">
    <location>
        <begin position="4"/>
        <end position="228"/>
    </location>
</feature>
<dbReference type="EMBL" id="JAPUBN010000015">
    <property type="protein sequence ID" value="MCZ2722062.1"/>
    <property type="molecule type" value="Genomic_DNA"/>
</dbReference>
<feature type="binding site" evidence="5">
    <location>
        <position position="154"/>
    </location>
    <ligand>
        <name>substrate</name>
    </ligand>
</feature>
<comment type="catalytic activity">
    <reaction evidence="5">
        <text>5'-deoxyadenosine + H2O = 5-deoxy-D-ribose + adenine</text>
        <dbReference type="Rhea" id="RHEA:29859"/>
        <dbReference type="ChEBI" id="CHEBI:15377"/>
        <dbReference type="ChEBI" id="CHEBI:16708"/>
        <dbReference type="ChEBI" id="CHEBI:17319"/>
        <dbReference type="ChEBI" id="CHEBI:149540"/>
        <dbReference type="EC" id="3.2.2.9"/>
    </reaction>
</comment>
<comment type="pathway">
    <text evidence="1 5">Amino-acid biosynthesis; L-methionine biosynthesis via salvage pathway; S-methyl-5-thio-alpha-D-ribose 1-phosphate from S-methyl-5'-thioadenosine (hydrolase route): step 1/2.</text>
</comment>
<feature type="active site" description="Proton donor" evidence="5">
    <location>
        <position position="199"/>
    </location>
</feature>
<dbReference type="GO" id="GO:0008782">
    <property type="term" value="F:adenosylhomocysteine nucleosidase activity"/>
    <property type="evidence" value="ECO:0007669"/>
    <property type="project" value="UniProtKB-EC"/>
</dbReference>
<name>A0ABT4JUL6_9GAMM</name>